<reference evidence="1" key="1">
    <citation type="submission" date="2020-11" db="EMBL/GenBank/DDBJ databases">
        <authorList>
            <consortium name="DOE Joint Genome Institute"/>
            <person name="Ahrendt S."/>
            <person name="Riley R."/>
            <person name="Andreopoulos W."/>
            <person name="Labutti K."/>
            <person name="Pangilinan J."/>
            <person name="Ruiz-Duenas F.J."/>
            <person name="Barrasa J.M."/>
            <person name="Sanchez-Garcia M."/>
            <person name="Camarero S."/>
            <person name="Miyauchi S."/>
            <person name="Serrano A."/>
            <person name="Linde D."/>
            <person name="Babiker R."/>
            <person name="Drula E."/>
            <person name="Ayuso-Fernandez I."/>
            <person name="Pacheco R."/>
            <person name="Padilla G."/>
            <person name="Ferreira P."/>
            <person name="Barriuso J."/>
            <person name="Kellner H."/>
            <person name="Castanera R."/>
            <person name="Alfaro M."/>
            <person name="Ramirez L."/>
            <person name="Pisabarro A.G."/>
            <person name="Kuo A."/>
            <person name="Tritt A."/>
            <person name="Lipzen A."/>
            <person name="He G."/>
            <person name="Yan M."/>
            <person name="Ng V."/>
            <person name="Cullen D."/>
            <person name="Martin F."/>
            <person name="Rosso M.-N."/>
            <person name="Henrissat B."/>
            <person name="Hibbett D."/>
            <person name="Martinez A.T."/>
            <person name="Grigoriev I.V."/>
        </authorList>
    </citation>
    <scope>NUCLEOTIDE SEQUENCE</scope>
    <source>
        <strain evidence="1">CBS 247.69</strain>
    </source>
</reference>
<protein>
    <submittedName>
        <fullName evidence="1">Uncharacterized protein</fullName>
    </submittedName>
</protein>
<organism evidence="1 2">
    <name type="scientific">Collybia nuda</name>
    <dbReference type="NCBI Taxonomy" id="64659"/>
    <lineage>
        <taxon>Eukaryota</taxon>
        <taxon>Fungi</taxon>
        <taxon>Dikarya</taxon>
        <taxon>Basidiomycota</taxon>
        <taxon>Agaricomycotina</taxon>
        <taxon>Agaricomycetes</taxon>
        <taxon>Agaricomycetidae</taxon>
        <taxon>Agaricales</taxon>
        <taxon>Tricholomatineae</taxon>
        <taxon>Clitocybaceae</taxon>
        <taxon>Collybia</taxon>
    </lineage>
</organism>
<evidence type="ECO:0000313" key="2">
    <source>
        <dbReference type="Proteomes" id="UP000807353"/>
    </source>
</evidence>
<proteinExistence type="predicted"/>
<evidence type="ECO:0000313" key="1">
    <source>
        <dbReference type="EMBL" id="KAF9463405.1"/>
    </source>
</evidence>
<dbReference type="Proteomes" id="UP000807353">
    <property type="component" value="Unassembled WGS sequence"/>
</dbReference>
<keyword evidence="2" id="KW-1185">Reference proteome</keyword>
<name>A0A9P6CIK7_9AGAR</name>
<dbReference type="EMBL" id="MU150263">
    <property type="protein sequence ID" value="KAF9463405.1"/>
    <property type="molecule type" value="Genomic_DNA"/>
</dbReference>
<accession>A0A9P6CIK7</accession>
<dbReference type="OrthoDB" id="2423701at2759"/>
<gene>
    <name evidence="1" type="ORF">BDZ94DRAFT_626302</name>
</gene>
<sequence length="150" mass="16772">MLSILNGILVTDRMAYRDAVPRSVSVLLTSKGQTYRTRTNPWLVEFEAILTSSLDGLPFGLRMPKSLVANANVDDVSYHKSHVEAKMLYIYPIFKFPGNDHIISLLFCNDIKKLGKNVNYLFEESFPTAVDGNAHPVPGSFLDPDLPDLD</sequence>
<comment type="caution">
    <text evidence="1">The sequence shown here is derived from an EMBL/GenBank/DDBJ whole genome shotgun (WGS) entry which is preliminary data.</text>
</comment>
<dbReference type="AlphaFoldDB" id="A0A9P6CIK7"/>